<dbReference type="EMBL" id="AKOQ01000002">
    <property type="protein sequence ID" value="EJB69852.1"/>
    <property type="molecule type" value="Genomic_DNA"/>
</dbReference>
<dbReference type="AlphaFoldDB" id="J0M6A4"/>
<gene>
    <name evidence="1" type="ORF">HPHPH45_0122</name>
</gene>
<protein>
    <submittedName>
        <fullName evidence="1">Uncharacterized protein</fullName>
    </submittedName>
</protein>
<proteinExistence type="predicted"/>
<evidence type="ECO:0000313" key="1">
    <source>
        <dbReference type="EMBL" id="EJB69852.1"/>
    </source>
</evidence>
<accession>J0M6A4</accession>
<organism evidence="1 2">
    <name type="scientific">Helicobacter pylori Hp H-45</name>
    <dbReference type="NCBI Taxonomy" id="992050"/>
    <lineage>
        <taxon>Bacteria</taxon>
        <taxon>Pseudomonadati</taxon>
        <taxon>Campylobacterota</taxon>
        <taxon>Epsilonproteobacteria</taxon>
        <taxon>Campylobacterales</taxon>
        <taxon>Helicobacteraceae</taxon>
        <taxon>Helicobacter</taxon>
    </lineage>
</organism>
<reference evidence="1 2" key="1">
    <citation type="journal article" date="2013" name="Pathog. Dis.">
        <title>Genome sequences of 65 Helicobacter pylori strains isolated from asymptomatic individuals and patients with gastric cancer, peptic ulcer disease, or gastritis.</title>
        <authorList>
            <person name="Blanchard T.G."/>
            <person name="Czinn S.J."/>
            <person name="Correa P."/>
            <person name="Nakazawa T."/>
            <person name="Keelan M."/>
            <person name="Morningstar L."/>
            <person name="Santana-Cruz I."/>
            <person name="Maroo A."/>
            <person name="McCracken C."/>
            <person name="Shefchek K."/>
            <person name="Daugherty S."/>
            <person name="Song Y."/>
            <person name="Fraser C.M."/>
            <person name="Fricke W.F."/>
        </authorList>
    </citation>
    <scope>NUCLEOTIDE SEQUENCE [LARGE SCALE GENOMIC DNA]</scope>
    <source>
        <strain evidence="1 2">Hp H-45</strain>
    </source>
</reference>
<evidence type="ECO:0000313" key="2">
    <source>
        <dbReference type="Proteomes" id="UP000003895"/>
    </source>
</evidence>
<dbReference type="Proteomes" id="UP000003895">
    <property type="component" value="Unassembled WGS sequence"/>
</dbReference>
<sequence>MGAIIRDYSSPLYLLNLKRLSSVFKQTPLKREFAPPNKQTHN</sequence>
<name>J0M6A4_HELPX</name>
<comment type="caution">
    <text evidence="1">The sequence shown here is derived from an EMBL/GenBank/DDBJ whole genome shotgun (WGS) entry which is preliminary data.</text>
</comment>
<dbReference type="PATRIC" id="fig|992050.3.peg.126"/>